<evidence type="ECO:0000313" key="3">
    <source>
        <dbReference type="Proteomes" id="UP001066276"/>
    </source>
</evidence>
<proteinExistence type="predicted"/>
<feature type="compositionally biased region" description="Polar residues" evidence="1">
    <location>
        <begin position="36"/>
        <end position="50"/>
    </location>
</feature>
<gene>
    <name evidence="2" type="ORF">NDU88_003919</name>
</gene>
<evidence type="ECO:0000256" key="1">
    <source>
        <dbReference type="SAM" id="MobiDB-lite"/>
    </source>
</evidence>
<dbReference type="EMBL" id="JANPWB010000008">
    <property type="protein sequence ID" value="KAJ1163461.1"/>
    <property type="molecule type" value="Genomic_DNA"/>
</dbReference>
<feature type="compositionally biased region" description="Basic and acidic residues" evidence="1">
    <location>
        <begin position="15"/>
        <end position="24"/>
    </location>
</feature>
<evidence type="ECO:0000313" key="2">
    <source>
        <dbReference type="EMBL" id="KAJ1163461.1"/>
    </source>
</evidence>
<name>A0AAV7SHA2_PLEWA</name>
<comment type="caution">
    <text evidence="2">The sequence shown here is derived from an EMBL/GenBank/DDBJ whole genome shotgun (WGS) entry which is preliminary data.</text>
</comment>
<dbReference type="Proteomes" id="UP001066276">
    <property type="component" value="Chromosome 4_2"/>
</dbReference>
<feature type="compositionally biased region" description="Basic and acidic residues" evidence="1">
    <location>
        <begin position="75"/>
        <end position="85"/>
    </location>
</feature>
<reference evidence="2" key="1">
    <citation type="journal article" date="2022" name="bioRxiv">
        <title>Sequencing and chromosome-scale assembly of the giantPleurodeles waltlgenome.</title>
        <authorList>
            <person name="Brown T."/>
            <person name="Elewa A."/>
            <person name="Iarovenko S."/>
            <person name="Subramanian E."/>
            <person name="Araus A.J."/>
            <person name="Petzold A."/>
            <person name="Susuki M."/>
            <person name="Suzuki K.-i.T."/>
            <person name="Hayashi T."/>
            <person name="Toyoda A."/>
            <person name="Oliveira C."/>
            <person name="Osipova E."/>
            <person name="Leigh N.D."/>
            <person name="Simon A."/>
            <person name="Yun M.H."/>
        </authorList>
    </citation>
    <scope>NUCLEOTIDE SEQUENCE</scope>
    <source>
        <strain evidence="2">20211129_DDA</strain>
        <tissue evidence="2">Liver</tissue>
    </source>
</reference>
<feature type="region of interest" description="Disordered" evidence="1">
    <location>
        <begin position="1"/>
        <end position="85"/>
    </location>
</feature>
<dbReference type="AlphaFoldDB" id="A0AAV7SHA2"/>
<keyword evidence="3" id="KW-1185">Reference proteome</keyword>
<organism evidence="2 3">
    <name type="scientific">Pleurodeles waltl</name>
    <name type="common">Iberian ribbed newt</name>
    <dbReference type="NCBI Taxonomy" id="8319"/>
    <lineage>
        <taxon>Eukaryota</taxon>
        <taxon>Metazoa</taxon>
        <taxon>Chordata</taxon>
        <taxon>Craniata</taxon>
        <taxon>Vertebrata</taxon>
        <taxon>Euteleostomi</taxon>
        <taxon>Amphibia</taxon>
        <taxon>Batrachia</taxon>
        <taxon>Caudata</taxon>
        <taxon>Salamandroidea</taxon>
        <taxon>Salamandridae</taxon>
        <taxon>Pleurodelinae</taxon>
        <taxon>Pleurodeles</taxon>
    </lineage>
</organism>
<protein>
    <submittedName>
        <fullName evidence="2">Uncharacterized protein</fullName>
    </submittedName>
</protein>
<accession>A0AAV7SHA2</accession>
<sequence length="85" mass="9377">MWSRVTWNRVPGTVEMRRRTKNEDGGGTIPKDGPAESSNDDWTARTSSPGGAQRKRWPISGKSVAPSGVWTIQARGREKQGRKGI</sequence>